<evidence type="ECO:0000256" key="6">
    <source>
        <dbReference type="ARBA" id="ARBA00022737"/>
    </source>
</evidence>
<dbReference type="GO" id="GO:0005737">
    <property type="term" value="C:cytoplasm"/>
    <property type="evidence" value="ECO:0007669"/>
    <property type="project" value="TreeGrafter"/>
</dbReference>
<evidence type="ECO:0000256" key="3">
    <source>
        <dbReference type="ARBA" id="ARBA00004123"/>
    </source>
</evidence>
<dbReference type="PROSITE" id="PS51194">
    <property type="entry name" value="HELICASE_CTER"/>
    <property type="match status" value="1"/>
</dbReference>
<dbReference type="Pfam" id="PF00636">
    <property type="entry name" value="Ribonuclease_3"/>
    <property type="match status" value="2"/>
</dbReference>
<comment type="cofactor">
    <cofactor evidence="1">
        <name>Mn(2+)</name>
        <dbReference type="ChEBI" id="CHEBI:29035"/>
    </cofactor>
</comment>
<feature type="domain" description="Dicer dsRNA-binding fold" evidence="24">
    <location>
        <begin position="590"/>
        <end position="680"/>
    </location>
</feature>
<keyword evidence="10" id="KW-0347">Helicase</keyword>
<dbReference type="InterPro" id="IPR003100">
    <property type="entry name" value="PAZ_dom"/>
</dbReference>
<dbReference type="PROSITE" id="PS50137">
    <property type="entry name" value="DS_RBD"/>
    <property type="match status" value="2"/>
</dbReference>
<gene>
    <name evidence="26" type="primary">LOC111284602</name>
</gene>
<dbReference type="RefSeq" id="XP_022729083.1">
    <property type="nucleotide sequence ID" value="XM_022873348.1"/>
</dbReference>
<evidence type="ECO:0000256" key="17">
    <source>
        <dbReference type="PROSITE-ProRule" id="PRU00657"/>
    </source>
</evidence>
<dbReference type="PANTHER" id="PTHR14950">
    <property type="entry name" value="DICER-RELATED"/>
    <property type="match status" value="1"/>
</dbReference>
<dbReference type="GO" id="GO:0010267">
    <property type="term" value="P:ta-siRNA processing"/>
    <property type="evidence" value="ECO:0007669"/>
    <property type="project" value="UniProtKB-ARBA"/>
</dbReference>
<evidence type="ECO:0000256" key="13">
    <source>
        <dbReference type="ARBA" id="ARBA00022884"/>
    </source>
</evidence>
<evidence type="ECO:0000256" key="15">
    <source>
        <dbReference type="ARBA" id="ARBA00023242"/>
    </source>
</evidence>
<dbReference type="PROSITE" id="PS00517">
    <property type="entry name" value="RNASE_3_1"/>
    <property type="match status" value="1"/>
</dbReference>
<dbReference type="PANTHER" id="PTHR14950:SF15">
    <property type="entry name" value="DICER-LIKE PROTEIN 4"/>
    <property type="match status" value="1"/>
</dbReference>
<sequence length="1686" mass="190533">MPDGKLSPDRAEPSVAAKANTSAIPSPIVEISEEDGAKVEKKEKDPRKIARKYQLELCKKAMEENIIVYLGTGCGKTHIAVLLIYELGHLIRKPQKRICIFLAPTVALVQQQGRVIEDSLDFKVGTYCGNCRHLKNHHDWEREIEQYEVLVMTPQILLRSLYHCFIRMDLIALLIFDECHHAQIKSNHPYAEIMKVFYDKATASMLPRIFGMTASPVVGKDASSRVNLPKSINSLENLLDAKVYSVGDKEELESFIASPVVRVYDYGPVNFGPSSSYVIYCSKLEEIKRQCISALGRKNGDFQSVRNTKKLLNRMHDNIIFCLENLGLWGALQACQLLLTGNNSERNELVEDEGILSDDSVCDRYLAQAADIFASDCRRDGTAHDLSDVEILKEPFFSKKLLRLTGILSTFRLQPNMKCVPNMKCIIFVNRIVTARSLSYILQKLKFLSSWKCHFLVGVHSGLKSMSRKTMKNILEKFRTGELNLLVATKVGEEGLDIQTCCLVIRFDLPETVASFIQSRGRARMPMSEYAFLVNSGNERELNLIKNFKKDEDRMNMEITFRTSTEVFIDLEERMYKVDTSGASISSGYSISLLHHYCSKLPHDEYFDPKPSFFYFDDTGGTICNIILPSNAPINEIASTPQSSVDAAKKDACLKAIEELHKLGALSDHLLPLQNSVLEEETVLVSSYSGSSEDDDSRGELHEMLVPAALKEPWTNLESYVLLNSYYIKFIPDPEDRSYKKFGLFVKSPLPKEAERMELDLHLARRRSVMTKLIPSGVAEFKREEVRTLCSVEFVLMNLLTKIHCLYLHKQIMQAQHFQEMFLKVILDRSKLLSEFVPLGNNEFLASSSSTFYLLLPVILHNSENKVTVDWRIVQRCLSSPLFKTPAEAVKNENFRSDACLQLANGCKSIRDVENSLVYAPHKKAFYFIANIVGEKNGYSLYRDSGTLSHVEHLKMSDIHLKHPEQPLLHAKPLFKLHNLLHNRKPEDSESQELDEYFIDLPPELCQLKIIGFSKDIGSSLSLLPSIMHRLENLLVAIELRHVFSVSFPKGAEVTANRVLEALTTEKCQERFSLERLETLGDAFLKFAVGRHLFLLHDALDEGQLTRRRSNAVNNSNLFKLATRSNLQVYIRDQPFDPCQFFALGHPCPLICTKETEETIHSQYSYQVDHANSEVRCSRNHHWLHRKTIADVVEALVGAFIVDSGFQAATAFLRWIGIHMDFQGSQVNNVCAASKRFMPLCSKVDTGALENLLGYQFLHKGLLLQAFVHPSHNTHGGGCYQRLEFLGDAVLDYLITSYLFSVYPKLKPGQLTDLRSVSVNNKSFANVAVDRSLHKFLIHESCPLNEAIEKYVDFITSSPERGLFEGPKCPKALGDLVESCFGAILLDTGFNLNHVWKIMLSLLDPIKSLSSVQLNPIRELQELCQFRKWDLKFPTSKSGRNFSVDAKVNAGDVLVAVSAINPNRKDAIRTASHQIYVKLKDLGYAPKSKSLEEVLKGSCKMEAKLIGFDEKPIDVADPYTNGFENMKLQQSIVNDFNPETYSINKATTICPPCISPVTRPLHSFEVKAGWTSSNIEIKGPLPNISIVDPNCGIDLLSRGESHKRTARSQLYEICTINCWKPPLFECCKEEGPSHLRSFIYRVILEMEEAPDMILECFGSPRTTKKAAAEHAAEGALWYLKHEGYLQ</sequence>
<evidence type="ECO:0000313" key="25">
    <source>
        <dbReference type="Proteomes" id="UP000515121"/>
    </source>
</evidence>
<evidence type="ECO:0000259" key="23">
    <source>
        <dbReference type="PROSITE" id="PS51194"/>
    </source>
</evidence>
<dbReference type="FunFam" id="1.10.1520.10:FF:000004">
    <property type="entry name" value="Endoribonuclease dicer-like 1"/>
    <property type="match status" value="1"/>
</dbReference>
<keyword evidence="6" id="KW-0677">Repeat</keyword>
<evidence type="ECO:0000256" key="14">
    <source>
        <dbReference type="ARBA" id="ARBA00023158"/>
    </source>
</evidence>
<accession>A0A6P5XLK0</accession>
<dbReference type="FunFam" id="3.40.50.300:FF:000705">
    <property type="entry name" value="Endoribonuclease dicer-like protein"/>
    <property type="match status" value="1"/>
</dbReference>
<organism evidence="25 26">
    <name type="scientific">Durio zibethinus</name>
    <name type="common">Durian</name>
    <dbReference type="NCBI Taxonomy" id="66656"/>
    <lineage>
        <taxon>Eukaryota</taxon>
        <taxon>Viridiplantae</taxon>
        <taxon>Streptophyta</taxon>
        <taxon>Embryophyta</taxon>
        <taxon>Tracheophyta</taxon>
        <taxon>Spermatophyta</taxon>
        <taxon>Magnoliopsida</taxon>
        <taxon>eudicotyledons</taxon>
        <taxon>Gunneridae</taxon>
        <taxon>Pentapetalae</taxon>
        <taxon>rosids</taxon>
        <taxon>malvids</taxon>
        <taxon>Malvales</taxon>
        <taxon>Malvaceae</taxon>
        <taxon>Helicteroideae</taxon>
        <taxon>Durio</taxon>
    </lineage>
</organism>
<dbReference type="SUPFAM" id="SSF69065">
    <property type="entry name" value="RNase III domain-like"/>
    <property type="match status" value="2"/>
</dbReference>
<feature type="domain" description="RNase III" evidence="20">
    <location>
        <begin position="1246"/>
        <end position="1389"/>
    </location>
</feature>
<feature type="domain" description="Helicase ATP-binding" evidence="22">
    <location>
        <begin position="57"/>
        <end position="234"/>
    </location>
</feature>
<dbReference type="FunFam" id="3.30.160.380:FF:000001">
    <property type="entry name" value="Endoribonuclease dicer-like 1"/>
    <property type="match status" value="1"/>
</dbReference>
<comment type="similarity">
    <text evidence="16 17">Belongs to the helicase family. Dicer subfamily.</text>
</comment>
<dbReference type="InterPro" id="IPR036389">
    <property type="entry name" value="RNase_III_sf"/>
</dbReference>
<evidence type="ECO:0000256" key="10">
    <source>
        <dbReference type="ARBA" id="ARBA00022806"/>
    </source>
</evidence>
<evidence type="ECO:0000256" key="12">
    <source>
        <dbReference type="ARBA" id="ARBA00022842"/>
    </source>
</evidence>
<dbReference type="Gene3D" id="3.40.50.300">
    <property type="entry name" value="P-loop containing nucleotide triphosphate hydrolases"/>
    <property type="match status" value="2"/>
</dbReference>
<dbReference type="InterPro" id="IPR014001">
    <property type="entry name" value="Helicase_ATP-bd"/>
</dbReference>
<evidence type="ECO:0000256" key="5">
    <source>
        <dbReference type="ARBA" id="ARBA00022723"/>
    </source>
</evidence>
<proteinExistence type="inferred from homology"/>
<dbReference type="GO" id="GO:0004386">
    <property type="term" value="F:helicase activity"/>
    <property type="evidence" value="ECO:0007669"/>
    <property type="project" value="UniProtKB-KW"/>
</dbReference>
<feature type="domain" description="DRBM" evidence="19">
    <location>
        <begin position="1415"/>
        <end position="1481"/>
    </location>
</feature>
<dbReference type="Pfam" id="PF00270">
    <property type="entry name" value="DEAD"/>
    <property type="match status" value="1"/>
</dbReference>
<dbReference type="Gene3D" id="2.170.260.10">
    <property type="entry name" value="paz domain"/>
    <property type="match status" value="1"/>
</dbReference>
<dbReference type="GO" id="GO:0046872">
    <property type="term" value="F:metal ion binding"/>
    <property type="evidence" value="ECO:0007669"/>
    <property type="project" value="UniProtKB-KW"/>
</dbReference>
<keyword evidence="7" id="KW-0547">Nucleotide-binding</keyword>
<evidence type="ECO:0000256" key="2">
    <source>
        <dbReference type="ARBA" id="ARBA00001946"/>
    </source>
</evidence>
<keyword evidence="11" id="KW-0067">ATP-binding</keyword>
<dbReference type="OrthoDB" id="6513042at2759"/>
<dbReference type="SMART" id="SM00487">
    <property type="entry name" value="DEXDc"/>
    <property type="match status" value="1"/>
</dbReference>
<dbReference type="SUPFAM" id="SSF54768">
    <property type="entry name" value="dsRNA-binding domain-like"/>
    <property type="match status" value="2"/>
</dbReference>
<keyword evidence="8" id="KW-0255">Endonuclease</keyword>
<evidence type="ECO:0000256" key="18">
    <source>
        <dbReference type="SAM" id="MobiDB-lite"/>
    </source>
</evidence>
<dbReference type="Gene3D" id="3.30.160.20">
    <property type="match status" value="1"/>
</dbReference>
<evidence type="ECO:0000259" key="24">
    <source>
        <dbReference type="PROSITE" id="PS51327"/>
    </source>
</evidence>
<reference evidence="26" key="1">
    <citation type="submission" date="2025-08" db="UniProtKB">
        <authorList>
            <consortium name="RefSeq"/>
        </authorList>
    </citation>
    <scope>IDENTIFICATION</scope>
    <source>
        <tissue evidence="26">Fruit stalk</tissue>
    </source>
</reference>
<evidence type="ECO:0000259" key="21">
    <source>
        <dbReference type="PROSITE" id="PS50821"/>
    </source>
</evidence>
<evidence type="ECO:0000256" key="4">
    <source>
        <dbReference type="ARBA" id="ARBA00022722"/>
    </source>
</evidence>
<dbReference type="KEGG" id="dzi:111284602"/>
<dbReference type="SMART" id="SM00535">
    <property type="entry name" value="RIBOc"/>
    <property type="match status" value="2"/>
</dbReference>
<protein>
    <submittedName>
        <fullName evidence="26">Dicer-like protein 4 isoform X1</fullName>
    </submittedName>
</protein>
<feature type="domain" description="RNase III" evidence="20">
    <location>
        <begin position="1061"/>
        <end position="1205"/>
    </location>
</feature>
<keyword evidence="5" id="KW-0479">Metal-binding</keyword>
<keyword evidence="13 17" id="KW-0694">RNA-binding</keyword>
<feature type="domain" description="Helicase C-terminal" evidence="23">
    <location>
        <begin position="412"/>
        <end position="575"/>
    </location>
</feature>
<dbReference type="InterPro" id="IPR001650">
    <property type="entry name" value="Helicase_C-like"/>
</dbReference>
<dbReference type="PROSITE" id="PS51327">
    <property type="entry name" value="DICER_DSRBF"/>
    <property type="match status" value="1"/>
</dbReference>
<dbReference type="SUPFAM" id="SSF52540">
    <property type="entry name" value="P-loop containing nucleoside triphosphate hydrolases"/>
    <property type="match status" value="1"/>
</dbReference>
<feature type="region of interest" description="Disordered" evidence="18">
    <location>
        <begin position="1"/>
        <end position="22"/>
    </location>
</feature>
<dbReference type="GO" id="GO:0005524">
    <property type="term" value="F:ATP binding"/>
    <property type="evidence" value="ECO:0007669"/>
    <property type="project" value="UniProtKB-KW"/>
</dbReference>
<dbReference type="InterPro" id="IPR011545">
    <property type="entry name" value="DEAD/DEAH_box_helicase_dom"/>
</dbReference>
<evidence type="ECO:0000256" key="9">
    <source>
        <dbReference type="ARBA" id="ARBA00022801"/>
    </source>
</evidence>
<dbReference type="Gene3D" id="1.10.1520.10">
    <property type="entry name" value="Ribonuclease III domain"/>
    <property type="match status" value="2"/>
</dbReference>
<dbReference type="Proteomes" id="UP000515121">
    <property type="component" value="Unplaced"/>
</dbReference>
<feature type="compositionally biased region" description="Basic and acidic residues" evidence="18">
    <location>
        <begin position="1"/>
        <end position="12"/>
    </location>
</feature>
<feature type="domain" description="DRBM" evidence="19">
    <location>
        <begin position="1605"/>
        <end position="1681"/>
    </location>
</feature>
<evidence type="ECO:0000313" key="26">
    <source>
        <dbReference type="RefSeq" id="XP_022729083.1"/>
    </source>
</evidence>
<dbReference type="InterPro" id="IPR038248">
    <property type="entry name" value="Dicer_dimer_sf"/>
</dbReference>
<keyword evidence="12" id="KW-0460">Magnesium</keyword>
<dbReference type="PROSITE" id="PS50821">
    <property type="entry name" value="PAZ"/>
    <property type="match status" value="1"/>
</dbReference>
<dbReference type="SMART" id="SM00358">
    <property type="entry name" value="DSRM"/>
    <property type="match status" value="2"/>
</dbReference>
<evidence type="ECO:0000256" key="1">
    <source>
        <dbReference type="ARBA" id="ARBA00001936"/>
    </source>
</evidence>
<keyword evidence="15" id="KW-0539">Nucleus</keyword>
<comment type="cofactor">
    <cofactor evidence="2">
        <name>Mg(2+)</name>
        <dbReference type="ChEBI" id="CHEBI:18420"/>
    </cofactor>
</comment>
<dbReference type="CDD" id="cd18034">
    <property type="entry name" value="DEXHc_dicer"/>
    <property type="match status" value="1"/>
</dbReference>
<dbReference type="GeneID" id="111284602"/>
<dbReference type="FunFam" id="3.40.50.300:FF:000420">
    <property type="entry name" value="Endoribonuclease dicer-like 1"/>
    <property type="match status" value="1"/>
</dbReference>
<dbReference type="Gene3D" id="3.30.160.380">
    <property type="entry name" value="Dicer dimerisation domain"/>
    <property type="match status" value="1"/>
</dbReference>
<dbReference type="Pfam" id="PF00271">
    <property type="entry name" value="Helicase_C"/>
    <property type="match status" value="1"/>
</dbReference>
<dbReference type="CDD" id="cd00593">
    <property type="entry name" value="RIBOc"/>
    <property type="match status" value="2"/>
</dbReference>
<keyword evidence="4" id="KW-0540">Nuclease</keyword>
<dbReference type="SMART" id="SM00949">
    <property type="entry name" value="PAZ"/>
    <property type="match status" value="1"/>
</dbReference>
<keyword evidence="14" id="KW-0943">RNA-mediated gene silencing</keyword>
<feature type="domain" description="PAZ" evidence="21">
    <location>
        <begin position="886"/>
        <end position="1010"/>
    </location>
</feature>
<dbReference type="InterPro" id="IPR000999">
    <property type="entry name" value="RNase_III_dom"/>
</dbReference>
<dbReference type="SMART" id="SM00490">
    <property type="entry name" value="HELICc"/>
    <property type="match status" value="1"/>
</dbReference>
<evidence type="ECO:0000256" key="7">
    <source>
        <dbReference type="ARBA" id="ARBA00022741"/>
    </source>
</evidence>
<evidence type="ECO:0000259" key="20">
    <source>
        <dbReference type="PROSITE" id="PS50142"/>
    </source>
</evidence>
<evidence type="ECO:0000256" key="11">
    <source>
        <dbReference type="ARBA" id="ARBA00022840"/>
    </source>
</evidence>
<dbReference type="InterPro" id="IPR005034">
    <property type="entry name" value="Dicer_dimerisation"/>
</dbReference>
<name>A0A6P5XLK0_DURZI</name>
<dbReference type="InterPro" id="IPR014720">
    <property type="entry name" value="dsRBD_dom"/>
</dbReference>
<dbReference type="Pfam" id="PF14709">
    <property type="entry name" value="DND1_DSRM"/>
    <property type="match status" value="1"/>
</dbReference>
<keyword evidence="25" id="KW-1185">Reference proteome</keyword>
<dbReference type="InterPro" id="IPR027417">
    <property type="entry name" value="P-loop_NTPase"/>
</dbReference>
<evidence type="ECO:0000256" key="8">
    <source>
        <dbReference type="ARBA" id="ARBA00022759"/>
    </source>
</evidence>
<evidence type="ECO:0000259" key="22">
    <source>
        <dbReference type="PROSITE" id="PS51192"/>
    </source>
</evidence>
<dbReference type="PROSITE" id="PS50142">
    <property type="entry name" value="RNASE_3_2"/>
    <property type="match status" value="2"/>
</dbReference>
<dbReference type="PROSITE" id="PS51192">
    <property type="entry name" value="HELICASE_ATP_BIND_1"/>
    <property type="match status" value="1"/>
</dbReference>
<comment type="subcellular location">
    <subcellularLocation>
        <location evidence="3">Nucleus</location>
    </subcellularLocation>
</comment>
<dbReference type="GO" id="GO:0005634">
    <property type="term" value="C:nucleus"/>
    <property type="evidence" value="ECO:0007669"/>
    <property type="project" value="UniProtKB-SubCell"/>
</dbReference>
<evidence type="ECO:0000259" key="19">
    <source>
        <dbReference type="PROSITE" id="PS50137"/>
    </source>
</evidence>
<evidence type="ECO:0000256" key="16">
    <source>
        <dbReference type="ARBA" id="ARBA00035116"/>
    </source>
</evidence>
<dbReference type="Pfam" id="PF03368">
    <property type="entry name" value="Dicer_dimer"/>
    <property type="match status" value="1"/>
</dbReference>
<dbReference type="GO" id="GO:0004525">
    <property type="term" value="F:ribonuclease III activity"/>
    <property type="evidence" value="ECO:0007669"/>
    <property type="project" value="InterPro"/>
</dbReference>
<dbReference type="GO" id="GO:0003723">
    <property type="term" value="F:RNA binding"/>
    <property type="evidence" value="ECO:0007669"/>
    <property type="project" value="UniProtKB-UniRule"/>
</dbReference>
<keyword evidence="9" id="KW-0378">Hydrolase</keyword>